<dbReference type="InterPro" id="IPR000639">
    <property type="entry name" value="Epox_hydrolase-like"/>
</dbReference>
<sequence length="295" mass="32544">MKTMTVAARPTWVDNGLFPFDSRFLDIDGHAVHYVDEGSGPTLLFLHGNPAWSFVYRDVIARLCDEFRCIAVDYPGFGLSSAAPGYRYLPAEHAEVMVAFVDGLALDHVTLVAHDWGGPVGMATVQRRPEAFDRLVLANTSAWPLDDVRVQVLSHVVGGPIGRLLIRQFNLFVNVMIPAGHRLTKPSSEQMSHYRKALDSSARREASAVFPREITASRTFLAEVEAGLADLAALPALIIWGDADIAFGDKELRRWEATFPDHQTVVIEGAGHFVQSDAPDQFASAIRGWHLRRGT</sequence>
<evidence type="ECO:0000313" key="3">
    <source>
        <dbReference type="Proteomes" id="UP000287177"/>
    </source>
</evidence>
<dbReference type="Proteomes" id="UP000287177">
    <property type="component" value="Unassembled WGS sequence"/>
</dbReference>
<keyword evidence="2" id="KW-0378">Hydrolase</keyword>
<evidence type="ECO:0000313" key="2">
    <source>
        <dbReference type="EMBL" id="RWA21148.1"/>
    </source>
</evidence>
<dbReference type="Pfam" id="PF00561">
    <property type="entry name" value="Abhydrolase_1"/>
    <property type="match status" value="1"/>
</dbReference>
<feature type="domain" description="AB hydrolase-1" evidence="1">
    <location>
        <begin position="41"/>
        <end position="279"/>
    </location>
</feature>
<keyword evidence="3" id="KW-1185">Reference proteome</keyword>
<dbReference type="SUPFAM" id="SSF53474">
    <property type="entry name" value="alpha/beta-Hydrolases"/>
    <property type="match status" value="1"/>
</dbReference>
<proteinExistence type="predicted"/>
<gene>
    <name evidence="2" type="ORF">MELE44368_17245</name>
</gene>
<reference evidence="2 3" key="1">
    <citation type="submission" date="2013-06" db="EMBL/GenBank/DDBJ databases">
        <title>The draft sequence of the Mycobacterium elephantis genome.</title>
        <authorList>
            <person name="Pettersson F.B."/>
            <person name="Das S."/>
            <person name="Dasgupta S."/>
            <person name="Bhattacharya A."/>
            <person name="Kirsebom L.A."/>
        </authorList>
    </citation>
    <scope>NUCLEOTIDE SEQUENCE [LARGE SCALE GENOMIC DNA]</scope>
    <source>
        <strain evidence="2 3">DSM 44368</strain>
    </source>
</reference>
<dbReference type="AlphaFoldDB" id="A0A439DVT0"/>
<dbReference type="InterPro" id="IPR029058">
    <property type="entry name" value="AB_hydrolase_fold"/>
</dbReference>
<dbReference type="Gene3D" id="3.40.50.1820">
    <property type="entry name" value="alpha/beta hydrolase"/>
    <property type="match status" value="1"/>
</dbReference>
<comment type="caution">
    <text evidence="2">The sequence shown here is derived from an EMBL/GenBank/DDBJ whole genome shotgun (WGS) entry which is preliminary data.</text>
</comment>
<evidence type="ECO:0000259" key="1">
    <source>
        <dbReference type="Pfam" id="PF00561"/>
    </source>
</evidence>
<dbReference type="PRINTS" id="PR00111">
    <property type="entry name" value="ABHYDROLASE"/>
</dbReference>
<protein>
    <submittedName>
        <fullName evidence="2">Alpha/beta hydrolase</fullName>
    </submittedName>
</protein>
<organism evidence="2 3">
    <name type="scientific">Mycolicibacterium elephantis DSM 44368</name>
    <dbReference type="NCBI Taxonomy" id="1335622"/>
    <lineage>
        <taxon>Bacteria</taxon>
        <taxon>Bacillati</taxon>
        <taxon>Actinomycetota</taxon>
        <taxon>Actinomycetes</taxon>
        <taxon>Mycobacteriales</taxon>
        <taxon>Mycobacteriaceae</taxon>
        <taxon>Mycolicibacterium</taxon>
    </lineage>
</organism>
<dbReference type="InterPro" id="IPR000073">
    <property type="entry name" value="AB_hydrolase_1"/>
</dbReference>
<dbReference type="GO" id="GO:0016787">
    <property type="term" value="F:hydrolase activity"/>
    <property type="evidence" value="ECO:0007669"/>
    <property type="project" value="UniProtKB-KW"/>
</dbReference>
<name>A0A439DVT0_9MYCO</name>
<dbReference type="PANTHER" id="PTHR43194:SF2">
    <property type="entry name" value="PEROXISOMAL MEMBRANE PROTEIN LPX1"/>
    <property type="match status" value="1"/>
</dbReference>
<dbReference type="PRINTS" id="PR00412">
    <property type="entry name" value="EPOXHYDRLASE"/>
</dbReference>
<accession>A0A439DVT0</accession>
<dbReference type="PANTHER" id="PTHR43194">
    <property type="entry name" value="HYDROLASE ALPHA/BETA FOLD FAMILY"/>
    <property type="match status" value="1"/>
</dbReference>
<dbReference type="InterPro" id="IPR050228">
    <property type="entry name" value="Carboxylesterase_BioH"/>
</dbReference>
<dbReference type="EMBL" id="ATDN01000011">
    <property type="protein sequence ID" value="RWA21148.1"/>
    <property type="molecule type" value="Genomic_DNA"/>
</dbReference>